<feature type="region of interest" description="Disordered" evidence="1">
    <location>
        <begin position="303"/>
        <end position="340"/>
    </location>
</feature>
<dbReference type="PANTHER" id="PTHR37984:SF14">
    <property type="entry name" value="RIBONUCLEASE H"/>
    <property type="match status" value="1"/>
</dbReference>
<dbReference type="GeneID" id="110251118"/>
<feature type="compositionally biased region" description="Polar residues" evidence="1">
    <location>
        <begin position="322"/>
        <end position="340"/>
    </location>
</feature>
<name>A0A913Y1S8_EXADI</name>
<dbReference type="FunFam" id="3.30.420.10:FF:000063">
    <property type="entry name" value="Retrovirus-related Pol polyprotein from transposon 297-like Protein"/>
    <property type="match status" value="1"/>
</dbReference>
<dbReference type="PANTHER" id="PTHR37984">
    <property type="entry name" value="PROTEIN CBG26694"/>
    <property type="match status" value="1"/>
</dbReference>
<dbReference type="InterPro" id="IPR001584">
    <property type="entry name" value="Integrase_cat-core"/>
</dbReference>
<reference evidence="3" key="1">
    <citation type="submission" date="2022-11" db="UniProtKB">
        <authorList>
            <consortium name="EnsemblMetazoa"/>
        </authorList>
    </citation>
    <scope>IDENTIFICATION</scope>
</reference>
<accession>A0A913Y1S8</accession>
<organism evidence="3 4">
    <name type="scientific">Exaiptasia diaphana</name>
    <name type="common">Tropical sea anemone</name>
    <name type="synonym">Aiptasia pulchella</name>
    <dbReference type="NCBI Taxonomy" id="2652724"/>
    <lineage>
        <taxon>Eukaryota</taxon>
        <taxon>Metazoa</taxon>
        <taxon>Cnidaria</taxon>
        <taxon>Anthozoa</taxon>
        <taxon>Hexacorallia</taxon>
        <taxon>Actiniaria</taxon>
        <taxon>Aiptasiidae</taxon>
        <taxon>Exaiptasia</taxon>
    </lineage>
</organism>
<evidence type="ECO:0000259" key="2">
    <source>
        <dbReference type="PROSITE" id="PS50994"/>
    </source>
</evidence>
<dbReference type="PROSITE" id="PS50994">
    <property type="entry name" value="INTEGRASE"/>
    <property type="match status" value="1"/>
</dbReference>
<sequence length="340" mass="38766">MKALARSYVWWPNINQQLEMVAKSCSGCQQNQKMPSKVPLHPWEWATFPWQRIHIDFAGPFKDSMFFVVVDAHSKWPEVIPMKSTTSSKTIEVLRNLFARFGIPEQLVSDNGPQFVSDEFQTFMKSNGIRHITSAPYHPATNGLAERSVQTFKQALKSMEGSSSPLKEKLAKFLINYRNTPHLTTGESPAQMMLGRPLRTRLDLVKPNRNRKMLNKQHEQSMQSALHNATPARQIALGDTVMARDYRGDYKWRQGQVIEKTGPLMYKVQVSPNLIWRRHIDQLLPTMVQQRVPQDSDISEHFDTAKAVPDPGVPAPMENLPTEANSQEMRAEQSASSNTR</sequence>
<evidence type="ECO:0000313" key="3">
    <source>
        <dbReference type="EnsemblMetazoa" id="XP_020913437.2"/>
    </source>
</evidence>
<dbReference type="KEGG" id="epa:110251118"/>
<dbReference type="Gene3D" id="3.30.420.10">
    <property type="entry name" value="Ribonuclease H-like superfamily/Ribonuclease H"/>
    <property type="match status" value="1"/>
</dbReference>
<dbReference type="InterPro" id="IPR012337">
    <property type="entry name" value="RNaseH-like_sf"/>
</dbReference>
<dbReference type="RefSeq" id="XP_020913437.2">
    <property type="nucleotide sequence ID" value="XM_021057778.2"/>
</dbReference>
<dbReference type="EnsemblMetazoa" id="XM_021057778.2">
    <property type="protein sequence ID" value="XP_020913437.2"/>
    <property type="gene ID" value="LOC110251118"/>
</dbReference>
<dbReference type="OMA" id="WEDIDRE"/>
<dbReference type="Pfam" id="PF00665">
    <property type="entry name" value="rve"/>
    <property type="match status" value="1"/>
</dbReference>
<dbReference type="GO" id="GO:0003676">
    <property type="term" value="F:nucleic acid binding"/>
    <property type="evidence" value="ECO:0007669"/>
    <property type="project" value="InterPro"/>
</dbReference>
<keyword evidence="4" id="KW-1185">Reference proteome</keyword>
<dbReference type="InterPro" id="IPR050951">
    <property type="entry name" value="Retrovirus_Pol_polyprotein"/>
</dbReference>
<dbReference type="OrthoDB" id="5978836at2759"/>
<feature type="domain" description="Integrase catalytic" evidence="2">
    <location>
        <begin position="45"/>
        <end position="197"/>
    </location>
</feature>
<evidence type="ECO:0000313" key="4">
    <source>
        <dbReference type="Proteomes" id="UP000887567"/>
    </source>
</evidence>
<dbReference type="AlphaFoldDB" id="A0A913Y1S8"/>
<proteinExistence type="predicted"/>
<dbReference type="Proteomes" id="UP000887567">
    <property type="component" value="Unplaced"/>
</dbReference>
<protein>
    <recommendedName>
        <fullName evidence="2">Integrase catalytic domain-containing protein</fullName>
    </recommendedName>
</protein>
<evidence type="ECO:0000256" key="1">
    <source>
        <dbReference type="SAM" id="MobiDB-lite"/>
    </source>
</evidence>
<dbReference type="SUPFAM" id="SSF53098">
    <property type="entry name" value="Ribonuclease H-like"/>
    <property type="match status" value="1"/>
</dbReference>
<dbReference type="InterPro" id="IPR036397">
    <property type="entry name" value="RNaseH_sf"/>
</dbReference>
<dbReference type="GO" id="GO:0015074">
    <property type="term" value="P:DNA integration"/>
    <property type="evidence" value="ECO:0007669"/>
    <property type="project" value="InterPro"/>
</dbReference>